<evidence type="ECO:0000256" key="5">
    <source>
        <dbReference type="ARBA" id="ARBA00022989"/>
    </source>
</evidence>
<dbReference type="InterPro" id="IPR051907">
    <property type="entry name" value="DoxX-like_oxidoreductase"/>
</dbReference>
<comment type="subcellular location">
    <subcellularLocation>
        <location evidence="1">Cell membrane</location>
        <topology evidence="1">Multi-pass membrane protein</topology>
    </subcellularLocation>
</comment>
<gene>
    <name evidence="9" type="ORF">JX360_04015</name>
</gene>
<reference evidence="9" key="1">
    <citation type="submission" date="2021-02" db="EMBL/GenBank/DDBJ databases">
        <title>The CRISPR/cas machinery reduction and long-range gene transfer in the hot spring cyanobacterium Synechococcus.</title>
        <authorList>
            <person name="Dvorak P."/>
            <person name="Jahodarova E."/>
            <person name="Hasler P."/>
            <person name="Poulickova A."/>
        </authorList>
    </citation>
    <scope>NUCLEOTIDE SEQUENCE</scope>
    <source>
        <strain evidence="9">Rupite</strain>
    </source>
</reference>
<dbReference type="PANTHER" id="PTHR33452">
    <property type="entry name" value="OXIDOREDUCTASE CATD-RELATED"/>
    <property type="match status" value="1"/>
</dbReference>
<comment type="similarity">
    <text evidence="2">Belongs to the DoxX family.</text>
</comment>
<accession>A0ABT0C8H3</accession>
<dbReference type="InterPro" id="IPR032808">
    <property type="entry name" value="DoxX"/>
</dbReference>
<feature type="transmembrane region" description="Helical" evidence="8">
    <location>
        <begin position="57"/>
        <end position="75"/>
    </location>
</feature>
<protein>
    <submittedName>
        <fullName evidence="9">DoxX family protein</fullName>
    </submittedName>
</protein>
<dbReference type="EMBL" id="JAFIRA010000006">
    <property type="protein sequence ID" value="MCJ2542078.1"/>
    <property type="molecule type" value="Genomic_DNA"/>
</dbReference>
<evidence type="ECO:0000256" key="8">
    <source>
        <dbReference type="SAM" id="Phobius"/>
    </source>
</evidence>
<evidence type="ECO:0000313" key="9">
    <source>
        <dbReference type="EMBL" id="MCJ2542078.1"/>
    </source>
</evidence>
<name>A0ABT0C8H3_THEVL</name>
<keyword evidence="3" id="KW-1003">Cell membrane</keyword>
<keyword evidence="7" id="KW-0175">Coiled coil</keyword>
<dbReference type="Proteomes" id="UP000830835">
    <property type="component" value="Unassembled WGS sequence"/>
</dbReference>
<evidence type="ECO:0000256" key="3">
    <source>
        <dbReference type="ARBA" id="ARBA00022475"/>
    </source>
</evidence>
<keyword evidence="4 8" id="KW-0812">Transmembrane</keyword>
<evidence type="ECO:0000256" key="6">
    <source>
        <dbReference type="ARBA" id="ARBA00023136"/>
    </source>
</evidence>
<feature type="coiled-coil region" evidence="7">
    <location>
        <begin position="156"/>
        <end position="190"/>
    </location>
</feature>
<evidence type="ECO:0000256" key="7">
    <source>
        <dbReference type="SAM" id="Coils"/>
    </source>
</evidence>
<feature type="transmembrane region" description="Helical" evidence="8">
    <location>
        <begin position="81"/>
        <end position="107"/>
    </location>
</feature>
<dbReference type="RefSeq" id="WP_244349303.1">
    <property type="nucleotide sequence ID" value="NZ_JAFIRA010000006.1"/>
</dbReference>
<evidence type="ECO:0000256" key="2">
    <source>
        <dbReference type="ARBA" id="ARBA00006679"/>
    </source>
</evidence>
<evidence type="ECO:0000256" key="4">
    <source>
        <dbReference type="ARBA" id="ARBA00022692"/>
    </source>
</evidence>
<organism evidence="9 10">
    <name type="scientific">Thermostichus vulcanus str. 'Rupite'</name>
    <dbReference type="NCBI Taxonomy" id="2813851"/>
    <lineage>
        <taxon>Bacteria</taxon>
        <taxon>Bacillati</taxon>
        <taxon>Cyanobacteriota</taxon>
        <taxon>Cyanophyceae</taxon>
        <taxon>Thermostichales</taxon>
        <taxon>Thermostichaceae</taxon>
        <taxon>Thermostichus</taxon>
    </lineage>
</organism>
<dbReference type="PANTHER" id="PTHR33452:SF1">
    <property type="entry name" value="INNER MEMBRANE PROTEIN YPHA-RELATED"/>
    <property type="match status" value="1"/>
</dbReference>
<feature type="transmembrane region" description="Helical" evidence="8">
    <location>
        <begin position="119"/>
        <end position="141"/>
    </location>
</feature>
<comment type="caution">
    <text evidence="9">The sequence shown here is derived from an EMBL/GenBank/DDBJ whole genome shotgun (WGS) entry which is preliminary data.</text>
</comment>
<evidence type="ECO:0000313" key="10">
    <source>
        <dbReference type="Proteomes" id="UP000830835"/>
    </source>
</evidence>
<keyword evidence="10" id="KW-1185">Reference proteome</keyword>
<dbReference type="Pfam" id="PF07681">
    <property type="entry name" value="DoxX"/>
    <property type="match status" value="1"/>
</dbReference>
<proteinExistence type="inferred from homology"/>
<evidence type="ECO:0000256" key="1">
    <source>
        <dbReference type="ARBA" id="ARBA00004651"/>
    </source>
</evidence>
<keyword evidence="6 8" id="KW-0472">Membrane</keyword>
<keyword evidence="5 8" id="KW-1133">Transmembrane helix</keyword>
<sequence length="192" mass="20582">MALIQQFPVLLASALRHDSVAPRWSQLGWAVLRVVAGLFMIHNGLDKLADIEGFAVAYVEVIGLPFPIFFAYVAAFTELIAAPMVALGLLTRVAAFGLLSTMAVAMFHHIKVAGFSVPYLELSAIYAAIFLAFTVNGGGMFSLDQLLVKGIEAGLNRSSRQRLESLQSSLEATERVIALGEEEAEAAKAAQS</sequence>